<reference evidence="2" key="1">
    <citation type="journal article" date="2019" name="Int. J. Syst. Evol. Microbiol.">
        <title>The Global Catalogue of Microorganisms (GCM) 10K type strain sequencing project: providing services to taxonomists for standard genome sequencing and annotation.</title>
        <authorList>
            <consortium name="The Broad Institute Genomics Platform"/>
            <consortium name="The Broad Institute Genome Sequencing Center for Infectious Disease"/>
            <person name="Wu L."/>
            <person name="Ma J."/>
        </authorList>
    </citation>
    <scope>NUCLEOTIDE SEQUENCE [LARGE SCALE GENOMIC DNA]</scope>
    <source>
        <strain evidence="2">JCM 17441</strain>
    </source>
</reference>
<accession>A0ABP8DKK7</accession>
<evidence type="ECO:0000313" key="2">
    <source>
        <dbReference type="Proteomes" id="UP001500620"/>
    </source>
</evidence>
<gene>
    <name evidence="1" type="ORF">GCM10022255_078760</name>
</gene>
<comment type="caution">
    <text evidence="1">The sequence shown here is derived from an EMBL/GenBank/DDBJ whole genome shotgun (WGS) entry which is preliminary data.</text>
</comment>
<proteinExistence type="predicted"/>
<evidence type="ECO:0000313" key="1">
    <source>
        <dbReference type="EMBL" id="GAA4258364.1"/>
    </source>
</evidence>
<name>A0ABP8DKK7_9ACTN</name>
<dbReference type="Proteomes" id="UP001500620">
    <property type="component" value="Unassembled WGS sequence"/>
</dbReference>
<keyword evidence="2" id="KW-1185">Reference proteome</keyword>
<sequence length="139" mass="14481">MTLDPTAAWLIDRTAGGPSPSIVLGDGPVPPGGLRLHVTPGSLGAGRPLVVRGNTTGTAPTLRVLAPDLVPAVAAVLLVIRDRTGRVPRLSCAWPSHRALSEVVSLIDPAVFSVPRLRSLLRRAEPSAARRPLVMADLA</sequence>
<organism evidence="1 2">
    <name type="scientific">Dactylosporangium darangshiense</name>
    <dbReference type="NCBI Taxonomy" id="579108"/>
    <lineage>
        <taxon>Bacteria</taxon>
        <taxon>Bacillati</taxon>
        <taxon>Actinomycetota</taxon>
        <taxon>Actinomycetes</taxon>
        <taxon>Micromonosporales</taxon>
        <taxon>Micromonosporaceae</taxon>
        <taxon>Dactylosporangium</taxon>
    </lineage>
</organism>
<protein>
    <submittedName>
        <fullName evidence="1">Uncharacterized protein</fullName>
    </submittedName>
</protein>
<dbReference type="EMBL" id="BAABAT010000030">
    <property type="protein sequence ID" value="GAA4258364.1"/>
    <property type="molecule type" value="Genomic_DNA"/>
</dbReference>